<dbReference type="InterPro" id="IPR002130">
    <property type="entry name" value="Cyclophilin-type_PPIase_dom"/>
</dbReference>
<accession>A0A835YI03</accession>
<organism evidence="2 3">
    <name type="scientific">Tribonema minus</name>
    <dbReference type="NCBI Taxonomy" id="303371"/>
    <lineage>
        <taxon>Eukaryota</taxon>
        <taxon>Sar</taxon>
        <taxon>Stramenopiles</taxon>
        <taxon>Ochrophyta</taxon>
        <taxon>PX clade</taxon>
        <taxon>Xanthophyceae</taxon>
        <taxon>Tribonematales</taxon>
        <taxon>Tribonemataceae</taxon>
        <taxon>Tribonema</taxon>
    </lineage>
</organism>
<dbReference type="GO" id="GO:0003755">
    <property type="term" value="F:peptidyl-prolyl cis-trans isomerase activity"/>
    <property type="evidence" value="ECO:0007669"/>
    <property type="project" value="InterPro"/>
</dbReference>
<comment type="caution">
    <text evidence="2">The sequence shown here is derived from an EMBL/GenBank/DDBJ whole genome shotgun (WGS) entry which is preliminary data.</text>
</comment>
<gene>
    <name evidence="2" type="ORF">JKP88DRAFT_261693</name>
</gene>
<name>A0A835YI03_9STRA</name>
<evidence type="ECO:0000313" key="2">
    <source>
        <dbReference type="EMBL" id="KAG5175697.1"/>
    </source>
</evidence>
<proteinExistence type="predicted"/>
<dbReference type="PROSITE" id="PS50072">
    <property type="entry name" value="CSA_PPIASE_2"/>
    <property type="match status" value="1"/>
</dbReference>
<dbReference type="Proteomes" id="UP000664859">
    <property type="component" value="Unassembled WGS sequence"/>
</dbReference>
<dbReference type="Gene3D" id="2.40.100.10">
    <property type="entry name" value="Cyclophilin-like"/>
    <property type="match status" value="1"/>
</dbReference>
<protein>
    <recommendedName>
        <fullName evidence="1">PPIase cyclophilin-type domain-containing protein</fullName>
    </recommendedName>
</protein>
<evidence type="ECO:0000313" key="3">
    <source>
        <dbReference type="Proteomes" id="UP000664859"/>
    </source>
</evidence>
<reference evidence="2" key="1">
    <citation type="submission" date="2021-02" db="EMBL/GenBank/DDBJ databases">
        <title>First Annotated Genome of the Yellow-green Alga Tribonema minus.</title>
        <authorList>
            <person name="Mahan K.M."/>
        </authorList>
    </citation>
    <scope>NUCLEOTIDE SEQUENCE</scope>
    <source>
        <strain evidence="2">UTEX B ZZ1240</strain>
    </source>
</reference>
<dbReference type="EMBL" id="JAFCMP010000547">
    <property type="protein sequence ID" value="KAG5175697.1"/>
    <property type="molecule type" value="Genomic_DNA"/>
</dbReference>
<evidence type="ECO:0000259" key="1">
    <source>
        <dbReference type="PROSITE" id="PS50072"/>
    </source>
</evidence>
<sequence>MLLLSCQVLGADAVVPPLPAAPADFAVTNRCVLDIELAGKPVGRLTVALWGGAAPEAVAAFVGMCEGTQFLSAVDSSGRSTGAAVFGPWSWEGTSVERVDPGRQIIFAKPKLPKTISRKEAKLSFALPPPPPPSSTPPTPYRGAGYVRVRRSGADSVEFSISSGSGSGGGLFGGGSDGGAREWATIGQVEDRDGAALLLARLDGMPLNKYSSAPLRRVAVARAAAL</sequence>
<dbReference type="SUPFAM" id="SSF50891">
    <property type="entry name" value="Cyclophilin-like"/>
    <property type="match status" value="1"/>
</dbReference>
<feature type="domain" description="PPIase cyclophilin-type" evidence="1">
    <location>
        <begin position="32"/>
        <end position="225"/>
    </location>
</feature>
<keyword evidence="3" id="KW-1185">Reference proteome</keyword>
<dbReference type="InterPro" id="IPR029000">
    <property type="entry name" value="Cyclophilin-like_dom_sf"/>
</dbReference>
<dbReference type="AlphaFoldDB" id="A0A835YI03"/>